<dbReference type="AlphaFoldDB" id="A0A9X2P1C2"/>
<keyword evidence="2" id="KW-0521">NADP</keyword>
<dbReference type="PROSITE" id="PS00061">
    <property type="entry name" value="ADH_SHORT"/>
    <property type="match status" value="1"/>
</dbReference>
<dbReference type="Gene3D" id="3.40.50.720">
    <property type="entry name" value="NAD(P)-binding Rossmann-like Domain"/>
    <property type="match status" value="1"/>
</dbReference>
<accession>A0A9X2P1C2</accession>
<gene>
    <name evidence="5" type="ORF">NU887_01365</name>
</gene>
<dbReference type="SUPFAM" id="SSF51735">
    <property type="entry name" value="NAD(P)-binding Rossmann-fold domains"/>
    <property type="match status" value="1"/>
</dbReference>
<protein>
    <submittedName>
        <fullName evidence="5">SDR family NAD(P)-dependent oxidoreductase</fullName>
    </submittedName>
</protein>
<dbReference type="EMBL" id="JANSUY010000001">
    <property type="protein sequence ID" value="MCR9013659.1"/>
    <property type="molecule type" value="Genomic_DNA"/>
</dbReference>
<proteinExistence type="inferred from homology"/>
<organism evidence="5 6">
    <name type="scientific">Aquiflexum gelatinilyticum</name>
    <dbReference type="NCBI Taxonomy" id="2961943"/>
    <lineage>
        <taxon>Bacteria</taxon>
        <taxon>Pseudomonadati</taxon>
        <taxon>Bacteroidota</taxon>
        <taxon>Cytophagia</taxon>
        <taxon>Cytophagales</taxon>
        <taxon>Cyclobacteriaceae</taxon>
        <taxon>Aquiflexum</taxon>
    </lineage>
</organism>
<evidence type="ECO:0000256" key="2">
    <source>
        <dbReference type="ARBA" id="ARBA00022857"/>
    </source>
</evidence>
<sequence>MFQNQVIWITGASSGLGKYMAFEFAKQGAKLALSARRVDKLEEVLNQVKALGAEGFLVPCDVLEESEIEKAVQEVIHHYGRLDVAVANAGFGVFGKIEDLSAKEWRRQMDGNVTGLAMTAKSAIPHLKASKGRLVLIGSVAAYVPNPKTGAYGASKAAVRSIGQTLQLELKGTGVSCTVIHPGFVDSDITRVDNAGVFHPEINDPRPKNLMWPTDKAAKVMVNAILKRRKSFVFTGHGKFIAFIGQHFPKLGEWMIGKMGN</sequence>
<evidence type="ECO:0000313" key="6">
    <source>
        <dbReference type="Proteomes" id="UP001142175"/>
    </source>
</evidence>
<name>A0A9X2P1C2_9BACT</name>
<dbReference type="Proteomes" id="UP001142175">
    <property type="component" value="Unassembled WGS sequence"/>
</dbReference>
<dbReference type="PANTHER" id="PTHR43391">
    <property type="entry name" value="RETINOL DEHYDROGENASE-RELATED"/>
    <property type="match status" value="1"/>
</dbReference>
<keyword evidence="3" id="KW-0560">Oxidoreductase</keyword>
<evidence type="ECO:0000256" key="3">
    <source>
        <dbReference type="ARBA" id="ARBA00023002"/>
    </source>
</evidence>
<comment type="caution">
    <text evidence="5">The sequence shown here is derived from an EMBL/GenBank/DDBJ whole genome shotgun (WGS) entry which is preliminary data.</text>
</comment>
<reference evidence="5" key="1">
    <citation type="submission" date="2022-08" db="EMBL/GenBank/DDBJ databases">
        <authorList>
            <person name="Zhang D."/>
        </authorList>
    </citation>
    <scope>NUCLEOTIDE SEQUENCE</scope>
    <source>
        <strain evidence="5">XJ19-11</strain>
    </source>
</reference>
<evidence type="ECO:0000256" key="4">
    <source>
        <dbReference type="RuleBase" id="RU000363"/>
    </source>
</evidence>
<dbReference type="GO" id="GO:0016491">
    <property type="term" value="F:oxidoreductase activity"/>
    <property type="evidence" value="ECO:0007669"/>
    <property type="project" value="UniProtKB-KW"/>
</dbReference>
<dbReference type="RefSeq" id="WP_258421554.1">
    <property type="nucleotide sequence ID" value="NZ_JANAEZ010000001.1"/>
</dbReference>
<comment type="similarity">
    <text evidence="1 4">Belongs to the short-chain dehydrogenases/reductases (SDR) family.</text>
</comment>
<dbReference type="InterPro" id="IPR020904">
    <property type="entry name" value="Sc_DH/Rdtase_CS"/>
</dbReference>
<dbReference type="PRINTS" id="PR00080">
    <property type="entry name" value="SDRFAMILY"/>
</dbReference>
<dbReference type="PANTHER" id="PTHR43391:SF14">
    <property type="entry name" value="DEHYDROGENASE_REDUCTASE SDR FAMILY PROTEIN 7-LIKE"/>
    <property type="match status" value="1"/>
</dbReference>
<dbReference type="Pfam" id="PF00106">
    <property type="entry name" value="adh_short"/>
    <property type="match status" value="1"/>
</dbReference>
<dbReference type="InterPro" id="IPR036291">
    <property type="entry name" value="NAD(P)-bd_dom_sf"/>
</dbReference>
<evidence type="ECO:0000256" key="1">
    <source>
        <dbReference type="ARBA" id="ARBA00006484"/>
    </source>
</evidence>
<keyword evidence="6" id="KW-1185">Reference proteome</keyword>
<evidence type="ECO:0000313" key="5">
    <source>
        <dbReference type="EMBL" id="MCR9013659.1"/>
    </source>
</evidence>
<dbReference type="InterPro" id="IPR002347">
    <property type="entry name" value="SDR_fam"/>
</dbReference>
<dbReference type="PRINTS" id="PR00081">
    <property type="entry name" value="GDHRDH"/>
</dbReference>